<dbReference type="InterPro" id="IPR013325">
    <property type="entry name" value="RNA_pol_sigma_r2"/>
</dbReference>
<evidence type="ECO:0000259" key="5">
    <source>
        <dbReference type="PROSITE" id="PS00716"/>
    </source>
</evidence>
<dbReference type="PROSITE" id="PS00716">
    <property type="entry name" value="SIGMA70_2"/>
    <property type="match status" value="1"/>
</dbReference>
<dbReference type="Pfam" id="PF04545">
    <property type="entry name" value="Sigma70_r4"/>
    <property type="match status" value="1"/>
</dbReference>
<evidence type="ECO:0000256" key="2">
    <source>
        <dbReference type="ARBA" id="ARBA00023082"/>
    </source>
</evidence>
<dbReference type="PANTHER" id="PTHR30385:SF8">
    <property type="entry name" value="RNA POLYMERASE SIGMA-E FACTOR"/>
    <property type="match status" value="1"/>
</dbReference>
<proteinExistence type="predicted"/>
<dbReference type="InterPro" id="IPR014284">
    <property type="entry name" value="RNA_pol_sigma-70_dom"/>
</dbReference>
<dbReference type="Gene3D" id="1.10.1740.10">
    <property type="match status" value="1"/>
</dbReference>
<keyword evidence="2" id="KW-0731">Sigma factor</keyword>
<evidence type="ECO:0000313" key="7">
    <source>
        <dbReference type="Proteomes" id="UP001189757"/>
    </source>
</evidence>
<dbReference type="RefSeq" id="WP_316682842.1">
    <property type="nucleotide sequence ID" value="NZ_CATZLL010000024.1"/>
</dbReference>
<dbReference type="InterPro" id="IPR007627">
    <property type="entry name" value="RNA_pol_sigma70_r2"/>
</dbReference>
<keyword evidence="3" id="KW-0238">DNA-binding</keyword>
<name>A0ABN9JXN8_9RALS</name>
<gene>
    <name evidence="6" type="primary">fliA_2</name>
    <name evidence="6" type="ORF">LMG18101_05075</name>
</gene>
<feature type="domain" description="RNA polymerase sigma-70" evidence="5">
    <location>
        <begin position="233"/>
        <end position="259"/>
    </location>
</feature>
<dbReference type="SUPFAM" id="SSF88659">
    <property type="entry name" value="Sigma3 and sigma4 domains of RNA polymerase sigma factors"/>
    <property type="match status" value="1"/>
</dbReference>
<organism evidence="6 7">
    <name type="scientific">Ralstonia flaminis</name>
    <dbReference type="NCBI Taxonomy" id="3058597"/>
    <lineage>
        <taxon>Bacteria</taxon>
        <taxon>Pseudomonadati</taxon>
        <taxon>Pseudomonadota</taxon>
        <taxon>Betaproteobacteria</taxon>
        <taxon>Burkholderiales</taxon>
        <taxon>Burkholderiaceae</taxon>
        <taxon>Ralstonia</taxon>
    </lineage>
</organism>
<evidence type="ECO:0000256" key="3">
    <source>
        <dbReference type="ARBA" id="ARBA00023125"/>
    </source>
</evidence>
<dbReference type="NCBIfam" id="TIGR02937">
    <property type="entry name" value="sigma70-ECF"/>
    <property type="match status" value="1"/>
</dbReference>
<dbReference type="EMBL" id="CATZLL010000024">
    <property type="protein sequence ID" value="CAJ0822575.1"/>
    <property type="molecule type" value="Genomic_DNA"/>
</dbReference>
<dbReference type="InterPro" id="IPR000943">
    <property type="entry name" value="RNA_pol_sigma70"/>
</dbReference>
<evidence type="ECO:0000256" key="4">
    <source>
        <dbReference type="ARBA" id="ARBA00023163"/>
    </source>
</evidence>
<keyword evidence="1" id="KW-0805">Transcription regulation</keyword>
<dbReference type="PRINTS" id="PR00046">
    <property type="entry name" value="SIGMA70FCT"/>
</dbReference>
<evidence type="ECO:0000256" key="1">
    <source>
        <dbReference type="ARBA" id="ARBA00023015"/>
    </source>
</evidence>
<protein>
    <submittedName>
        <fullName evidence="6">RNA polymerase sigma factor FliA</fullName>
    </submittedName>
</protein>
<dbReference type="InterPro" id="IPR013324">
    <property type="entry name" value="RNA_pol_sigma_r3/r4-like"/>
</dbReference>
<sequence>MAPIISEDGMEDEPPQHAAVAQGDEATLWQQFREHQRAEDRDALIRHYLPYAHTVAATYYARRIHDEIEFDEYRQFAIVGLVESVDRYAEDRGAQFKTFASRRMHGAILNGLERMTEKQQQIALRMRLRQERMKEIKDAARDSAEEAQANEGSRAAKAAPFRYLAEVGIGMALTFLLEGTGLIESDSLASAPAPQYYGSIEFRQLQQRLRYFIGTLSTQEQTVIRSHYLQEISFEEIAGTLGVTKGRVAQIHRAALEKLRKSLQSHHPSDVAW</sequence>
<dbReference type="Pfam" id="PF04542">
    <property type="entry name" value="Sigma70_r2"/>
    <property type="match status" value="1"/>
</dbReference>
<keyword evidence="7" id="KW-1185">Reference proteome</keyword>
<dbReference type="Gene3D" id="1.20.140.160">
    <property type="match status" value="1"/>
</dbReference>
<dbReference type="CDD" id="cd06171">
    <property type="entry name" value="Sigma70_r4"/>
    <property type="match status" value="1"/>
</dbReference>
<accession>A0ABN9JXN8</accession>
<dbReference type="SUPFAM" id="SSF88946">
    <property type="entry name" value="Sigma2 domain of RNA polymerase sigma factors"/>
    <property type="match status" value="1"/>
</dbReference>
<reference evidence="6 7" key="1">
    <citation type="submission" date="2023-07" db="EMBL/GenBank/DDBJ databases">
        <authorList>
            <person name="Peeters C."/>
        </authorList>
    </citation>
    <scope>NUCLEOTIDE SEQUENCE [LARGE SCALE GENOMIC DNA]</scope>
    <source>
        <strain evidence="6 7">LMG 18101</strain>
    </source>
</reference>
<dbReference type="InterPro" id="IPR007630">
    <property type="entry name" value="RNA_pol_sigma70_r4"/>
</dbReference>
<evidence type="ECO:0000313" key="6">
    <source>
        <dbReference type="EMBL" id="CAJ0822575.1"/>
    </source>
</evidence>
<dbReference type="PANTHER" id="PTHR30385">
    <property type="entry name" value="SIGMA FACTOR F FLAGELLAR"/>
    <property type="match status" value="1"/>
</dbReference>
<keyword evidence="4" id="KW-0804">Transcription</keyword>
<comment type="caution">
    <text evidence="6">The sequence shown here is derived from an EMBL/GenBank/DDBJ whole genome shotgun (WGS) entry which is preliminary data.</text>
</comment>
<dbReference type="Proteomes" id="UP001189757">
    <property type="component" value="Unassembled WGS sequence"/>
</dbReference>